<dbReference type="EMBL" id="QKRW01000008">
    <property type="protein sequence ID" value="RAL66064.1"/>
    <property type="molecule type" value="Genomic_DNA"/>
</dbReference>
<protein>
    <submittedName>
        <fullName evidence="2">Uncharacterized protein</fullName>
    </submittedName>
</protein>
<accession>A0A395J1U2</accession>
<name>A0A395J1U2_9HELO</name>
<evidence type="ECO:0000313" key="3">
    <source>
        <dbReference type="Proteomes" id="UP000249056"/>
    </source>
</evidence>
<organism evidence="2 3">
    <name type="scientific">Monilinia fructigena</name>
    <dbReference type="NCBI Taxonomy" id="38457"/>
    <lineage>
        <taxon>Eukaryota</taxon>
        <taxon>Fungi</taxon>
        <taxon>Dikarya</taxon>
        <taxon>Ascomycota</taxon>
        <taxon>Pezizomycotina</taxon>
        <taxon>Leotiomycetes</taxon>
        <taxon>Helotiales</taxon>
        <taxon>Sclerotiniaceae</taxon>
        <taxon>Monilinia</taxon>
    </lineage>
</organism>
<evidence type="ECO:0000256" key="1">
    <source>
        <dbReference type="SAM" id="MobiDB-lite"/>
    </source>
</evidence>
<feature type="region of interest" description="Disordered" evidence="1">
    <location>
        <begin position="76"/>
        <end position="134"/>
    </location>
</feature>
<gene>
    <name evidence="2" type="ORF">DID88_005724</name>
</gene>
<comment type="caution">
    <text evidence="2">The sequence shown here is derived from an EMBL/GenBank/DDBJ whole genome shotgun (WGS) entry which is preliminary data.</text>
</comment>
<dbReference type="AlphaFoldDB" id="A0A395J1U2"/>
<feature type="compositionally biased region" description="Polar residues" evidence="1">
    <location>
        <begin position="42"/>
        <end position="55"/>
    </location>
</feature>
<keyword evidence="3" id="KW-1185">Reference proteome</keyword>
<proteinExistence type="predicted"/>
<sequence length="134" mass="15267">MFPQFPPFHFYKPSYARAYSSAYSSQSVKNSDEDGPTESWEEPSSATEKSMNNTQDDTHDMDDLFMEITPESIDALAAETKSELANLESRESEEPNTSNDTKKTSDLPWVQKAPLQIFSKPMGKQRWESDVEKD</sequence>
<feature type="compositionally biased region" description="Basic and acidic residues" evidence="1">
    <location>
        <begin position="125"/>
        <end position="134"/>
    </location>
</feature>
<evidence type="ECO:0000313" key="2">
    <source>
        <dbReference type="EMBL" id="RAL66064.1"/>
    </source>
</evidence>
<feature type="region of interest" description="Disordered" evidence="1">
    <location>
        <begin position="22"/>
        <end position="62"/>
    </location>
</feature>
<dbReference type="Proteomes" id="UP000249056">
    <property type="component" value="Unassembled WGS sequence"/>
</dbReference>
<reference evidence="2 3" key="1">
    <citation type="submission" date="2018-06" db="EMBL/GenBank/DDBJ databases">
        <title>Genome Sequence of the Brown Rot Fungal Pathogen Monilinia fructigena.</title>
        <authorList>
            <person name="Landi L."/>
            <person name="De Miccolis Angelini R.M."/>
            <person name="Pollastro S."/>
            <person name="Abate D."/>
            <person name="Faretra F."/>
            <person name="Romanazzi G."/>
        </authorList>
    </citation>
    <scope>NUCLEOTIDE SEQUENCE [LARGE SCALE GENOMIC DNA]</scope>
    <source>
        <strain evidence="2 3">Mfrg269</strain>
    </source>
</reference>